<dbReference type="InterPro" id="IPR011009">
    <property type="entry name" value="Kinase-like_dom_sf"/>
</dbReference>
<proteinExistence type="predicted"/>
<dbReference type="PANTHER" id="PTHR24346">
    <property type="entry name" value="MAP/MICROTUBULE AFFINITY-REGULATING KINASE"/>
    <property type="match status" value="1"/>
</dbReference>
<evidence type="ECO:0000256" key="2">
    <source>
        <dbReference type="ARBA" id="ARBA00022840"/>
    </source>
</evidence>
<evidence type="ECO:0000313" key="6">
    <source>
        <dbReference type="EMBL" id="KAK2954597.1"/>
    </source>
</evidence>
<sequence length="1144" mass="128668">MKEPHGDLKPENVLLRPNNRAFLCDLGGSATFEQHLTQTTGEFGTFEYNSPERVMDSKGLATPANDVWSLGVLAYRMVTGKSLFEGLTLPQLCLTLGQFNESRISTTILPCVREVLLKMLEPNVALRTTTTALFEGGLLERMLGSETPLSKMKGIQLATRVNEIKESFSDAKVKEKTMELEMERQKLLDETKELESKLRSLQLSLHLTCERNAELKKDEKLVLRQQILATQPSQSSIDPVDNILSTELQIPDLQFHESEFEDNDERSHFDVSGKTITRSFYGKDKFWSTTLLEEPISEGVVSVAITLLTNPEDDYSKRRLMFGLVDALSRQIEPHDQLGVTMPNSIALFLKKRRLHVTLPSINHKEENCLITARIGKGDRVVLEVDMDARPRTAVFIINGNVCLTFVSGLPPSIRFGFSMMTYGTSIRFEGISRLKRATPLRRVNEIKWNPEDLQDSDDMYMNGMRSSILTVQKQLPSLVFTDPSHFIVEDNIITSTGLSTKKRYGKIKPTWSSFFLPEPITEGIVAISLTYLTLPSKGPNERYPVKSFFGLIDGTAPIPEKGQKLGKVQNSIALSTEGDLHFMTEKGQEEIDISSLLGSGCTVVVEINMDSNPRTVQFFVNGKTTNTVVLDLPESIRVGFSTKGFGVTVRFDRITNLNYGSPISDQMSVFGWPTYQPPEKSEDMEEKGLLNEEKSHSESDRESKDDQPSEDDLDKRKGKAVEDGREEEVQRDKQESDERKKRVIPKMKLPELIFTNKSHFVIRNNVLTRTEKGTDELGRHRSSTVLISEPITKGVNGFINFGLLDSSAAVPQLGQVLGKDVKNSVGLSTNGKLHFFIQSNMERSFLFRLWKKDRVVMEVNMDSTPRTVQFFFNGQTIPYCVSEIPESVRIGFSADVMGTSLQIASIIHHTQPTPLEDKMEEIEPPRIELPNITVNENNMLQTLRESEWWPYPSYRNQKHFTIEGNVITRTDFDSTEFSSPFSTVMFLEGPIWSVRSVTITILALPQTERSYGVVMIGCLRSPEAYPKNTHSLGYTMDTSYALCSIDGLMHFSDGRKTPKERHTPLEVGDQVTVVASVDFLDAITRFYVNGKAVHVEICKGDPNRSIGFSLAGPGTSIRIDNIEMADVLGRVERESSECLCRIL</sequence>
<dbReference type="Proteomes" id="UP001281761">
    <property type="component" value="Unassembled WGS sequence"/>
</dbReference>
<protein>
    <recommendedName>
        <fullName evidence="5">Protein kinase domain-containing protein</fullName>
    </recommendedName>
</protein>
<reference evidence="6 7" key="1">
    <citation type="journal article" date="2022" name="bioRxiv">
        <title>Genomics of Preaxostyla Flagellates Illuminates Evolutionary Transitions and the Path Towards Mitochondrial Loss.</title>
        <authorList>
            <person name="Novak L.V.F."/>
            <person name="Treitli S.C."/>
            <person name="Pyrih J."/>
            <person name="Halakuc P."/>
            <person name="Pipaliya S.V."/>
            <person name="Vacek V."/>
            <person name="Brzon O."/>
            <person name="Soukal P."/>
            <person name="Eme L."/>
            <person name="Dacks J.B."/>
            <person name="Karnkowska A."/>
            <person name="Elias M."/>
            <person name="Hampl V."/>
        </authorList>
    </citation>
    <scope>NUCLEOTIDE SEQUENCE [LARGE SCALE GENOMIC DNA]</scope>
    <source>
        <strain evidence="6">NAU3</strain>
        <tissue evidence="6">Gut</tissue>
    </source>
</reference>
<dbReference type="Pfam" id="PF00069">
    <property type="entry name" value="Pkinase"/>
    <property type="match status" value="1"/>
</dbReference>
<feature type="compositionally biased region" description="Basic and acidic residues" evidence="4">
    <location>
        <begin position="687"/>
        <end position="741"/>
    </location>
</feature>
<evidence type="ECO:0000313" key="7">
    <source>
        <dbReference type="Proteomes" id="UP001281761"/>
    </source>
</evidence>
<feature type="domain" description="Protein kinase" evidence="5">
    <location>
        <begin position="1"/>
        <end position="143"/>
    </location>
</feature>
<gene>
    <name evidence="6" type="ORF">BLNAU_10448</name>
</gene>
<evidence type="ECO:0000259" key="5">
    <source>
        <dbReference type="PROSITE" id="PS50011"/>
    </source>
</evidence>
<feature type="region of interest" description="Disordered" evidence="4">
    <location>
        <begin position="669"/>
        <end position="743"/>
    </location>
</feature>
<evidence type="ECO:0000256" key="3">
    <source>
        <dbReference type="SAM" id="Coils"/>
    </source>
</evidence>
<dbReference type="SUPFAM" id="SSF56112">
    <property type="entry name" value="Protein kinase-like (PK-like)"/>
    <property type="match status" value="1"/>
</dbReference>
<dbReference type="EMBL" id="JARBJD010000076">
    <property type="protein sequence ID" value="KAK2954597.1"/>
    <property type="molecule type" value="Genomic_DNA"/>
</dbReference>
<keyword evidence="2" id="KW-0067">ATP-binding</keyword>
<dbReference type="InterPro" id="IPR000719">
    <property type="entry name" value="Prot_kinase_dom"/>
</dbReference>
<dbReference type="PROSITE" id="PS50011">
    <property type="entry name" value="PROTEIN_KINASE_DOM"/>
    <property type="match status" value="1"/>
</dbReference>
<keyword evidence="7" id="KW-1185">Reference proteome</keyword>
<keyword evidence="1" id="KW-0547">Nucleotide-binding</keyword>
<keyword evidence="3" id="KW-0175">Coiled coil</keyword>
<dbReference type="PANTHER" id="PTHR24346:SF30">
    <property type="entry name" value="MATERNAL EMBRYONIC LEUCINE ZIPPER KINASE"/>
    <property type="match status" value="1"/>
</dbReference>
<comment type="caution">
    <text evidence="6">The sequence shown here is derived from an EMBL/GenBank/DDBJ whole genome shotgun (WGS) entry which is preliminary data.</text>
</comment>
<organism evidence="6 7">
    <name type="scientific">Blattamonas nauphoetae</name>
    <dbReference type="NCBI Taxonomy" id="2049346"/>
    <lineage>
        <taxon>Eukaryota</taxon>
        <taxon>Metamonada</taxon>
        <taxon>Preaxostyla</taxon>
        <taxon>Oxymonadida</taxon>
        <taxon>Blattamonas</taxon>
    </lineage>
</organism>
<evidence type="ECO:0000256" key="4">
    <source>
        <dbReference type="SAM" id="MobiDB-lite"/>
    </source>
</evidence>
<dbReference type="Gene3D" id="1.10.510.10">
    <property type="entry name" value="Transferase(Phosphotransferase) domain 1"/>
    <property type="match status" value="1"/>
</dbReference>
<name>A0ABQ9XSY1_9EUKA</name>
<feature type="coiled-coil region" evidence="3">
    <location>
        <begin position="177"/>
        <end position="204"/>
    </location>
</feature>
<accession>A0ABQ9XSY1</accession>
<evidence type="ECO:0000256" key="1">
    <source>
        <dbReference type="ARBA" id="ARBA00022741"/>
    </source>
</evidence>